<dbReference type="Pfam" id="PF13271">
    <property type="entry name" value="DUF4062"/>
    <property type="match status" value="1"/>
</dbReference>
<keyword evidence="5" id="KW-1185">Reference proteome</keyword>
<dbReference type="PRINTS" id="PR00364">
    <property type="entry name" value="DISEASERSIST"/>
</dbReference>
<dbReference type="AlphaFoldDB" id="A0A3L6ZX66"/>
<dbReference type="PANTHER" id="PTHR47691">
    <property type="entry name" value="REGULATOR-RELATED"/>
    <property type="match status" value="1"/>
</dbReference>
<evidence type="ECO:0000313" key="5">
    <source>
        <dbReference type="Proteomes" id="UP000270299"/>
    </source>
</evidence>
<dbReference type="Pfam" id="PF13424">
    <property type="entry name" value="TPR_12"/>
    <property type="match status" value="1"/>
</dbReference>
<dbReference type="RefSeq" id="WP_121672081.1">
    <property type="nucleotide sequence ID" value="NZ_BMXM01000001.1"/>
</dbReference>
<dbReference type="InterPro" id="IPR002182">
    <property type="entry name" value="NB-ARC"/>
</dbReference>
<evidence type="ECO:0000259" key="1">
    <source>
        <dbReference type="Pfam" id="PF00931"/>
    </source>
</evidence>
<organism evidence="4 5">
    <name type="scientific">Mycetocola manganoxydans</name>
    <dbReference type="NCBI Taxonomy" id="699879"/>
    <lineage>
        <taxon>Bacteria</taxon>
        <taxon>Bacillati</taxon>
        <taxon>Actinomycetota</taxon>
        <taxon>Actinomycetes</taxon>
        <taxon>Micrococcales</taxon>
        <taxon>Microbacteriaceae</taxon>
        <taxon>Mycetocola</taxon>
    </lineage>
</organism>
<feature type="domain" description="Winged helix-turn-helix" evidence="3">
    <location>
        <begin position="445"/>
        <end position="518"/>
    </location>
</feature>
<dbReference type="InterPro" id="IPR011990">
    <property type="entry name" value="TPR-like_helical_dom_sf"/>
</dbReference>
<protein>
    <submittedName>
        <fullName evidence="4">DUF4062 domain-containing protein</fullName>
    </submittedName>
</protein>
<dbReference type="InterPro" id="IPR027417">
    <property type="entry name" value="P-loop_NTPase"/>
</dbReference>
<dbReference type="SUPFAM" id="SSF52540">
    <property type="entry name" value="P-loop containing nucleoside triphosphate hydrolases"/>
    <property type="match status" value="1"/>
</dbReference>
<dbReference type="OrthoDB" id="9812579at2"/>
<accession>A0A3L6ZX66</accession>
<dbReference type="Pfam" id="PF25872">
    <property type="entry name" value="HTH_77"/>
    <property type="match status" value="1"/>
</dbReference>
<sequence length="876" mass="95723">MNSSRGIRTPDQRLRVFVSSTLKELASERKAARAAIERLRLAPVMFELGARPHPPRDLYRSYLEQSDVFVGIYGDRYGWVAPGEDVSGLADEYLLSPRTMPKLIYIRESEGREPRLTELLDRIRSDDSASFKYFSDPRELRGFLEADLAVLLAERFDQSRVVPETLPHGAETVVPDGDDQVRLPVPLTGLVGRDKELEALDRMLRGGSVRLLTLTGPGGIGKSRLAIAAAGRAASKFPGGVRFVDFSAVREPALVFSTIAQALGVRDIGDTPVIDKLATAMRSRRILLILDNFEQIVEAAPSLSELLVVAPSLTLLVTSRSLLRVSAERSFPVGPLELPDAGSGFRPDDVVGIPAVALFVERAHAVKPDFEVTDANVDAVVGICRALDGVPLALELAAAKIRVLSPTSMLERLDRLLSFLGDGPRDLPARQQTLRQTIEWSTQMLSDDEKSLLAATGVFEGGFSLEAIESVWDQEREHDTLGVLGVLVDSSLVRQQDSGGRSYFSLLATVKAYAVECLEESGDLADFRERHARYFIALGLEAEAELETRKQHDWMVRLTDDCDNLRAVERYLLATEDWERATGFAWTLYIFWWVGGHLGEVRRWMETVLASGATLSDLATAVALYYTRAITFWQDPDGQVVPGLTESAELFRRGGDPPGEALTRISLALALLASAEPDPVGADEQLNRSLEIFREADDTWGESVTLVTLGRVDLLRQDIEAAFARFSHSLALARELDDDLGETIALHHLGWAHVVMGDLPAAEGSFRESLGLSLRLGHDEGIAYGLEGMVATAASGGDIERAGRLLGASERVREQGGIYNAPTFSFHDQWVAQIRSSPAATTFEEARVAGRTLSALDAAAYALEQNPAPGEKTGDG</sequence>
<dbReference type="EMBL" id="RCUV01000005">
    <property type="protein sequence ID" value="RLP72360.1"/>
    <property type="molecule type" value="Genomic_DNA"/>
</dbReference>
<dbReference type="GO" id="GO:0043531">
    <property type="term" value="F:ADP binding"/>
    <property type="evidence" value="ECO:0007669"/>
    <property type="project" value="InterPro"/>
</dbReference>
<dbReference type="InterPro" id="IPR025139">
    <property type="entry name" value="DUF4062"/>
</dbReference>
<reference evidence="4 5" key="1">
    <citation type="submission" date="2018-10" db="EMBL/GenBank/DDBJ databases">
        <authorList>
            <person name="Li J."/>
        </authorList>
    </citation>
    <scope>NUCLEOTIDE SEQUENCE [LARGE SCALE GENOMIC DNA]</scope>
    <source>
        <strain evidence="4 5">CCTCC AB209002</strain>
    </source>
</reference>
<dbReference type="SUPFAM" id="SSF48452">
    <property type="entry name" value="TPR-like"/>
    <property type="match status" value="1"/>
</dbReference>
<evidence type="ECO:0000259" key="2">
    <source>
        <dbReference type="Pfam" id="PF13271"/>
    </source>
</evidence>
<evidence type="ECO:0000259" key="3">
    <source>
        <dbReference type="Pfam" id="PF25872"/>
    </source>
</evidence>
<comment type="caution">
    <text evidence="4">The sequence shown here is derived from an EMBL/GenBank/DDBJ whole genome shotgun (WGS) entry which is preliminary data.</text>
</comment>
<feature type="domain" description="DUF4062" evidence="2">
    <location>
        <begin position="15"/>
        <end position="93"/>
    </location>
</feature>
<dbReference type="Gene3D" id="3.40.50.300">
    <property type="entry name" value="P-loop containing nucleotide triphosphate hydrolases"/>
    <property type="match status" value="1"/>
</dbReference>
<dbReference type="Proteomes" id="UP000270299">
    <property type="component" value="Unassembled WGS sequence"/>
</dbReference>
<proteinExistence type="predicted"/>
<name>A0A3L6ZX66_9MICO</name>
<dbReference type="InterPro" id="IPR058852">
    <property type="entry name" value="HTH_77"/>
</dbReference>
<gene>
    <name evidence="4" type="ORF">D9V29_04190</name>
</gene>
<dbReference type="Gene3D" id="1.25.40.10">
    <property type="entry name" value="Tetratricopeptide repeat domain"/>
    <property type="match status" value="1"/>
</dbReference>
<feature type="domain" description="NB-ARC" evidence="1">
    <location>
        <begin position="196"/>
        <end position="320"/>
    </location>
</feature>
<dbReference type="PANTHER" id="PTHR47691:SF3">
    <property type="entry name" value="HTH-TYPE TRANSCRIPTIONAL REGULATOR RV0890C-RELATED"/>
    <property type="match status" value="1"/>
</dbReference>
<evidence type="ECO:0000313" key="4">
    <source>
        <dbReference type="EMBL" id="RLP72360.1"/>
    </source>
</evidence>
<dbReference type="Pfam" id="PF00931">
    <property type="entry name" value="NB-ARC"/>
    <property type="match status" value="1"/>
</dbReference>